<proteinExistence type="predicted"/>
<gene>
    <name evidence="2" type="ORF">N657DRAFT_557522</name>
</gene>
<evidence type="ECO:0000256" key="1">
    <source>
        <dbReference type="SAM" id="MobiDB-lite"/>
    </source>
</evidence>
<name>A0AAN6Z2A8_9PEZI</name>
<dbReference type="GeneID" id="87824730"/>
<evidence type="ECO:0000313" key="3">
    <source>
        <dbReference type="Proteomes" id="UP001302602"/>
    </source>
</evidence>
<evidence type="ECO:0000313" key="2">
    <source>
        <dbReference type="EMBL" id="KAK4121404.1"/>
    </source>
</evidence>
<dbReference type="EMBL" id="MU853234">
    <property type="protein sequence ID" value="KAK4121404.1"/>
    <property type="molecule type" value="Genomic_DNA"/>
</dbReference>
<accession>A0AAN6Z2A8</accession>
<feature type="region of interest" description="Disordered" evidence="1">
    <location>
        <begin position="499"/>
        <end position="574"/>
    </location>
</feature>
<feature type="compositionally biased region" description="Low complexity" evidence="1">
    <location>
        <begin position="499"/>
        <end position="513"/>
    </location>
</feature>
<feature type="non-terminal residue" evidence="2">
    <location>
        <position position="1"/>
    </location>
</feature>
<comment type="caution">
    <text evidence="2">The sequence shown here is derived from an EMBL/GenBank/DDBJ whole genome shotgun (WGS) entry which is preliminary data.</text>
</comment>
<reference evidence="2" key="2">
    <citation type="submission" date="2023-05" db="EMBL/GenBank/DDBJ databases">
        <authorList>
            <consortium name="Lawrence Berkeley National Laboratory"/>
            <person name="Steindorff A."/>
            <person name="Hensen N."/>
            <person name="Bonometti L."/>
            <person name="Westerberg I."/>
            <person name="Brannstrom I.O."/>
            <person name="Guillou S."/>
            <person name="Cros-Aarteil S."/>
            <person name="Calhoun S."/>
            <person name="Haridas S."/>
            <person name="Kuo A."/>
            <person name="Mondo S."/>
            <person name="Pangilinan J."/>
            <person name="Riley R."/>
            <person name="Labutti K."/>
            <person name="Andreopoulos B."/>
            <person name="Lipzen A."/>
            <person name="Chen C."/>
            <person name="Yanf M."/>
            <person name="Daum C."/>
            <person name="Ng V."/>
            <person name="Clum A."/>
            <person name="Ohm R."/>
            <person name="Martin F."/>
            <person name="Silar P."/>
            <person name="Natvig D."/>
            <person name="Lalanne C."/>
            <person name="Gautier V."/>
            <person name="Ament-Velasquez S.L."/>
            <person name="Kruys A."/>
            <person name="Hutchinson M.I."/>
            <person name="Powell A.J."/>
            <person name="Barry K."/>
            <person name="Miller A.N."/>
            <person name="Grigoriev I.V."/>
            <person name="Debuchy R."/>
            <person name="Gladieux P."/>
            <person name="Thoren M.H."/>
            <person name="Johannesson H."/>
        </authorList>
    </citation>
    <scope>NUCLEOTIDE SEQUENCE</scope>
    <source>
        <strain evidence="2">CBS 731.68</strain>
    </source>
</reference>
<dbReference type="RefSeq" id="XP_062645175.1">
    <property type="nucleotide sequence ID" value="XM_062787960.1"/>
</dbReference>
<feature type="compositionally biased region" description="Low complexity" evidence="1">
    <location>
        <begin position="546"/>
        <end position="565"/>
    </location>
</feature>
<feature type="compositionally biased region" description="Basic residues" evidence="1">
    <location>
        <begin position="207"/>
        <end position="216"/>
    </location>
</feature>
<organism evidence="2 3">
    <name type="scientific">Parathielavia appendiculata</name>
    <dbReference type="NCBI Taxonomy" id="2587402"/>
    <lineage>
        <taxon>Eukaryota</taxon>
        <taxon>Fungi</taxon>
        <taxon>Dikarya</taxon>
        <taxon>Ascomycota</taxon>
        <taxon>Pezizomycotina</taxon>
        <taxon>Sordariomycetes</taxon>
        <taxon>Sordariomycetidae</taxon>
        <taxon>Sordariales</taxon>
        <taxon>Chaetomiaceae</taxon>
        <taxon>Parathielavia</taxon>
    </lineage>
</organism>
<feature type="compositionally biased region" description="Low complexity" evidence="1">
    <location>
        <begin position="386"/>
        <end position="402"/>
    </location>
</feature>
<feature type="compositionally biased region" description="Polar residues" evidence="1">
    <location>
        <begin position="265"/>
        <end position="281"/>
    </location>
</feature>
<sequence>SISLISTQRLGPSGRIITCSFPGCPAKIDGHRQVLCEAHLQAIASADKTNGTQVATTPAGTSTLSRPPVSGPNPRKMLPETDKDRPIMRRKTAGNLPQFVPQQPTPKHSTPPSRGPSTMSPSSPQRLAPRPSVHSPPASPGSVRDGEPARKRQRLSPSQGHSPKARVYGTDAPRPPHSSRRESNGSPQRHAKVRDKEGKPASSNKPSSRHPVRRVPHQLSKLRFIEPGPDDRSAGMLTEQSSSGMNESVGAAARRSSDDSDMFTKLSSPTASVSRTGSIDLQSRPWRSSDLLEELGGKAQPDRRRSDTQPDDGPLEANGVPSQKIHLSMRPAQTSTKTKPIQRPKPKPKEIDTALFDALIYSQPGAASPPPGTDLPDIINNPRLKTAAAAAATTATATTTNTSKPNSSPKKQEQDEPLYLPIDPRIHWPQPHSEAWHAAKQAEIRARGRRKERFGRAAQSLRRQLRLKEKEGPKIFEETLPEKVTENPAWVRVLRRLRGLPPSSGVPSSAAGRLLGAEEDQQWSGSGGRRRSGSGSVASGGGSVVSGGWVSRKPSSSSGAGVVGRRVGHSGGLV</sequence>
<feature type="region of interest" description="Disordered" evidence="1">
    <location>
        <begin position="49"/>
        <end position="415"/>
    </location>
</feature>
<keyword evidence="3" id="KW-1185">Reference proteome</keyword>
<dbReference type="AlphaFoldDB" id="A0AAN6Z2A8"/>
<feature type="compositionally biased region" description="Polar residues" evidence="1">
    <location>
        <begin position="100"/>
        <end position="125"/>
    </location>
</feature>
<feature type="compositionally biased region" description="Basic and acidic residues" evidence="1">
    <location>
        <begin position="77"/>
        <end position="87"/>
    </location>
</feature>
<feature type="compositionally biased region" description="Polar residues" evidence="1">
    <location>
        <begin position="49"/>
        <end position="65"/>
    </location>
</feature>
<feature type="non-terminal residue" evidence="2">
    <location>
        <position position="574"/>
    </location>
</feature>
<protein>
    <submittedName>
        <fullName evidence="2">Uncharacterized protein</fullName>
    </submittedName>
</protein>
<reference evidence="2" key="1">
    <citation type="journal article" date="2023" name="Mol. Phylogenet. Evol.">
        <title>Genome-scale phylogeny and comparative genomics of the fungal order Sordariales.</title>
        <authorList>
            <person name="Hensen N."/>
            <person name="Bonometti L."/>
            <person name="Westerberg I."/>
            <person name="Brannstrom I.O."/>
            <person name="Guillou S."/>
            <person name="Cros-Aarteil S."/>
            <person name="Calhoun S."/>
            <person name="Haridas S."/>
            <person name="Kuo A."/>
            <person name="Mondo S."/>
            <person name="Pangilinan J."/>
            <person name="Riley R."/>
            <person name="LaButti K."/>
            <person name="Andreopoulos B."/>
            <person name="Lipzen A."/>
            <person name="Chen C."/>
            <person name="Yan M."/>
            <person name="Daum C."/>
            <person name="Ng V."/>
            <person name="Clum A."/>
            <person name="Steindorff A."/>
            <person name="Ohm R.A."/>
            <person name="Martin F."/>
            <person name="Silar P."/>
            <person name="Natvig D.O."/>
            <person name="Lalanne C."/>
            <person name="Gautier V."/>
            <person name="Ament-Velasquez S.L."/>
            <person name="Kruys A."/>
            <person name="Hutchinson M.I."/>
            <person name="Powell A.J."/>
            <person name="Barry K."/>
            <person name="Miller A.N."/>
            <person name="Grigoriev I.V."/>
            <person name="Debuchy R."/>
            <person name="Gladieux P."/>
            <person name="Hiltunen Thoren M."/>
            <person name="Johannesson H."/>
        </authorList>
    </citation>
    <scope>NUCLEOTIDE SEQUENCE</scope>
    <source>
        <strain evidence="2">CBS 731.68</strain>
    </source>
</reference>
<dbReference type="Proteomes" id="UP001302602">
    <property type="component" value="Unassembled WGS sequence"/>
</dbReference>